<dbReference type="STRING" id="1433126.BN938_1349"/>
<dbReference type="GO" id="GO:0044550">
    <property type="term" value="P:secondary metabolite biosynthetic process"/>
    <property type="evidence" value="ECO:0007669"/>
    <property type="project" value="TreeGrafter"/>
</dbReference>
<evidence type="ECO:0000256" key="12">
    <source>
        <dbReference type="ARBA" id="ARBA00051096"/>
    </source>
</evidence>
<proteinExistence type="inferred from homology"/>
<dbReference type="HAMAP" id="MF_01815">
    <property type="entry name" value="FabH"/>
    <property type="match status" value="1"/>
</dbReference>
<keyword evidence="11 13" id="KW-0012">Acyltransferase</keyword>
<name>A0A060R7U7_9BACT</name>
<protein>
    <recommendedName>
        <fullName evidence="3 13">Beta-ketoacyl-[acyl-carrier-protein] synthase III</fullName>
        <shortName evidence="13">Beta-ketoacyl-ACP synthase III</shortName>
        <shortName evidence="13">KAS III</shortName>
        <ecNumber evidence="3 13">2.3.1.180</ecNumber>
    </recommendedName>
    <alternativeName>
        <fullName evidence="13">3-oxoacyl-[acyl-carrier-protein] synthase 3</fullName>
    </alternativeName>
    <alternativeName>
        <fullName evidence="13">3-oxoacyl-[acyl-carrier-protein] synthase III</fullName>
    </alternativeName>
</protein>
<keyword evidence="9 13" id="KW-0275">Fatty acid biosynthesis</keyword>
<keyword evidence="5 13" id="KW-0444">Lipid biosynthesis</keyword>
<dbReference type="Pfam" id="PF08541">
    <property type="entry name" value="ACP_syn_III_C"/>
    <property type="match status" value="1"/>
</dbReference>
<dbReference type="GO" id="GO:0004315">
    <property type="term" value="F:3-oxoacyl-[acyl-carrier-protein] synthase activity"/>
    <property type="evidence" value="ECO:0007669"/>
    <property type="project" value="InterPro"/>
</dbReference>
<feature type="domain" description="Beta-ketoacyl-[acyl-carrier-protein] synthase III C-terminal" evidence="14">
    <location>
        <begin position="264"/>
        <end position="350"/>
    </location>
</feature>
<dbReference type="HOGENOM" id="CLU_039592_3_1_10"/>
<feature type="active site" evidence="13">
    <location>
        <position position="309"/>
    </location>
</feature>
<dbReference type="GO" id="GO:0033818">
    <property type="term" value="F:beta-ketoacyl-acyl-carrier-protein synthase III activity"/>
    <property type="evidence" value="ECO:0007669"/>
    <property type="project" value="UniProtKB-UniRule"/>
</dbReference>
<comment type="subcellular location">
    <subcellularLocation>
        <location evidence="13">Cytoplasm</location>
    </subcellularLocation>
</comment>
<dbReference type="eggNOG" id="COG0332">
    <property type="taxonomic scope" value="Bacteria"/>
</dbReference>
<dbReference type="InterPro" id="IPR013747">
    <property type="entry name" value="ACP_syn_III_C"/>
</dbReference>
<keyword evidence="10 13" id="KW-0511">Multifunctional enzyme</keyword>
<evidence type="ECO:0000256" key="10">
    <source>
        <dbReference type="ARBA" id="ARBA00023268"/>
    </source>
</evidence>
<comment type="similarity">
    <text evidence="2 13">Belongs to the thiolase-like superfamily. FabH family.</text>
</comment>
<dbReference type="GO" id="GO:0006633">
    <property type="term" value="P:fatty acid biosynthetic process"/>
    <property type="evidence" value="ECO:0007669"/>
    <property type="project" value="UniProtKB-UniRule"/>
</dbReference>
<dbReference type="InterPro" id="IPR013751">
    <property type="entry name" value="ACP_syn_III_N"/>
</dbReference>
<keyword evidence="4 13" id="KW-0963">Cytoplasm</keyword>
<comment type="pathway">
    <text evidence="1 13">Lipid metabolism; fatty acid biosynthesis.</text>
</comment>
<dbReference type="GO" id="GO:0005737">
    <property type="term" value="C:cytoplasm"/>
    <property type="evidence" value="ECO:0007669"/>
    <property type="project" value="UniProtKB-SubCell"/>
</dbReference>
<dbReference type="KEGG" id="rbc:BN938_1349"/>
<evidence type="ECO:0000256" key="9">
    <source>
        <dbReference type="ARBA" id="ARBA00023160"/>
    </source>
</evidence>
<feature type="region of interest" description="ACP-binding" evidence="13">
    <location>
        <begin position="280"/>
        <end position="284"/>
    </location>
</feature>
<dbReference type="PANTHER" id="PTHR34069">
    <property type="entry name" value="3-OXOACYL-[ACYL-CARRIER-PROTEIN] SYNTHASE 3"/>
    <property type="match status" value="1"/>
</dbReference>
<comment type="subunit">
    <text evidence="13">Homodimer.</text>
</comment>
<evidence type="ECO:0000259" key="14">
    <source>
        <dbReference type="Pfam" id="PF08541"/>
    </source>
</evidence>
<sequence length="360" mass="39451">MKLKYWVNHNITISQITISQITQTMKTTAAITGVGAYLPEYILDNEELARMVDTTDEWIMTRIGIKERHILKGEGLGTSYMGAKAVQDLLEKTGTNPEEIELLICATVTPDMFFPSTGNLIAHKTGCKKAFAFDISAACSGFLFALQTASKYIETGTHKKVVVVGADKMSSIIDYTDRSTCPIFGDAAAAVLLEPSTEGYGVLDASLHSDGGGAAHLHMKAGGSCYPSTYETVEKKWHYVYQEGQPVFKAAVANMADVSVEVMKRNNLYSEDVRYLVPHQANMRIIDAVANRMGLDKENCMVNIQKFGNTTAATIPLCLWDYESRLIKGDNLILAAFGGGFTWGAIYLKWAYDGGTMSRV</sequence>
<evidence type="ECO:0000256" key="8">
    <source>
        <dbReference type="ARBA" id="ARBA00023098"/>
    </source>
</evidence>
<evidence type="ECO:0000256" key="4">
    <source>
        <dbReference type="ARBA" id="ARBA00022490"/>
    </source>
</evidence>
<feature type="active site" evidence="13">
    <location>
        <position position="139"/>
    </location>
</feature>
<dbReference type="Gene3D" id="3.40.47.10">
    <property type="match status" value="1"/>
</dbReference>
<comment type="domain">
    <text evidence="13">The last Arg residue of the ACP-binding site is essential for the weak association between ACP/AcpP and FabH.</text>
</comment>
<organism evidence="16 17">
    <name type="scientific">Mucinivorans hirudinis</name>
    <dbReference type="NCBI Taxonomy" id="1433126"/>
    <lineage>
        <taxon>Bacteria</taxon>
        <taxon>Pseudomonadati</taxon>
        <taxon>Bacteroidota</taxon>
        <taxon>Bacteroidia</taxon>
        <taxon>Bacteroidales</taxon>
        <taxon>Rikenellaceae</taxon>
        <taxon>Mucinivorans</taxon>
    </lineage>
</organism>
<comment type="function">
    <text evidence="13">Catalyzes the condensation reaction of fatty acid synthesis by the addition to an acyl acceptor of two carbons from malonyl-ACP. Catalyzes the first condensation reaction which initiates fatty acid synthesis and may therefore play a role in governing the total rate of fatty acid production. Possesses both acetoacetyl-ACP synthase and acetyl transacylase activities. Its substrate specificity determines the biosynthesis of branched-chain and/or straight-chain of fatty acids.</text>
</comment>
<dbReference type="Proteomes" id="UP000027616">
    <property type="component" value="Chromosome I"/>
</dbReference>
<keyword evidence="17" id="KW-1185">Reference proteome</keyword>
<dbReference type="Pfam" id="PF08545">
    <property type="entry name" value="ACP_syn_III"/>
    <property type="match status" value="1"/>
</dbReference>
<keyword evidence="6 13" id="KW-0808">Transferase</keyword>
<feature type="active site" evidence="13">
    <location>
        <position position="279"/>
    </location>
</feature>
<dbReference type="UniPathway" id="UPA00094"/>
<evidence type="ECO:0000256" key="3">
    <source>
        <dbReference type="ARBA" id="ARBA00012333"/>
    </source>
</evidence>
<comment type="catalytic activity">
    <reaction evidence="12">
        <text>malonyl-[ACP] + acetyl-CoA + H(+) = 3-oxobutanoyl-[ACP] + CO2 + CoA</text>
        <dbReference type="Rhea" id="RHEA:12080"/>
        <dbReference type="Rhea" id="RHEA-COMP:9623"/>
        <dbReference type="Rhea" id="RHEA-COMP:9625"/>
        <dbReference type="ChEBI" id="CHEBI:15378"/>
        <dbReference type="ChEBI" id="CHEBI:16526"/>
        <dbReference type="ChEBI" id="CHEBI:57287"/>
        <dbReference type="ChEBI" id="CHEBI:57288"/>
        <dbReference type="ChEBI" id="CHEBI:78449"/>
        <dbReference type="ChEBI" id="CHEBI:78450"/>
        <dbReference type="EC" id="2.3.1.180"/>
    </reaction>
    <physiologicalReaction direction="left-to-right" evidence="12">
        <dbReference type="Rhea" id="RHEA:12081"/>
    </physiologicalReaction>
</comment>
<evidence type="ECO:0000313" key="16">
    <source>
        <dbReference type="EMBL" id="CDN31436.1"/>
    </source>
</evidence>
<keyword evidence="8 13" id="KW-0443">Lipid metabolism</keyword>
<dbReference type="EMBL" id="HG934468">
    <property type="protein sequence ID" value="CDN31436.1"/>
    <property type="molecule type" value="Genomic_DNA"/>
</dbReference>
<dbReference type="EC" id="2.3.1.180" evidence="3 13"/>
<dbReference type="InterPro" id="IPR004655">
    <property type="entry name" value="FabH"/>
</dbReference>
<dbReference type="PATRIC" id="fig|1433126.3.peg.1333"/>
<dbReference type="SUPFAM" id="SSF53901">
    <property type="entry name" value="Thiolase-like"/>
    <property type="match status" value="1"/>
</dbReference>
<accession>A0A060R7U7</accession>
<evidence type="ECO:0000313" key="17">
    <source>
        <dbReference type="Proteomes" id="UP000027616"/>
    </source>
</evidence>
<dbReference type="InterPro" id="IPR016039">
    <property type="entry name" value="Thiolase-like"/>
</dbReference>
<dbReference type="NCBIfam" id="TIGR00747">
    <property type="entry name" value="fabH"/>
    <property type="match status" value="1"/>
</dbReference>
<feature type="domain" description="Beta-ketoacyl-[acyl-carrier-protein] synthase III N-terminal" evidence="15">
    <location>
        <begin position="133"/>
        <end position="211"/>
    </location>
</feature>
<evidence type="ECO:0000256" key="11">
    <source>
        <dbReference type="ARBA" id="ARBA00023315"/>
    </source>
</evidence>
<keyword evidence="7 13" id="KW-0276">Fatty acid metabolism</keyword>
<evidence type="ECO:0000256" key="7">
    <source>
        <dbReference type="ARBA" id="ARBA00022832"/>
    </source>
</evidence>
<evidence type="ECO:0000256" key="5">
    <source>
        <dbReference type="ARBA" id="ARBA00022516"/>
    </source>
</evidence>
<evidence type="ECO:0000256" key="2">
    <source>
        <dbReference type="ARBA" id="ARBA00008642"/>
    </source>
</evidence>
<evidence type="ECO:0000259" key="15">
    <source>
        <dbReference type="Pfam" id="PF08545"/>
    </source>
</evidence>
<gene>
    <name evidence="13" type="primary">fabH</name>
    <name evidence="16" type="ORF">BN938_1349</name>
</gene>
<dbReference type="NCBIfam" id="NF006829">
    <property type="entry name" value="PRK09352.1"/>
    <property type="match status" value="1"/>
</dbReference>
<reference evidence="16 17" key="1">
    <citation type="journal article" date="2015" name="Genome Announc.">
        <title>Complete Genome Sequence of the Novel Leech Symbiont Mucinivorans hirudinis M3T.</title>
        <authorList>
            <person name="Nelson M.C."/>
            <person name="Bomar L."/>
            <person name="Graf J."/>
        </authorList>
    </citation>
    <scope>NUCLEOTIDE SEQUENCE [LARGE SCALE GENOMIC DNA]</scope>
    <source>
        <strain evidence="17">M3</strain>
    </source>
</reference>
<dbReference type="AlphaFoldDB" id="A0A060R7U7"/>
<evidence type="ECO:0000256" key="1">
    <source>
        <dbReference type="ARBA" id="ARBA00005194"/>
    </source>
</evidence>
<evidence type="ECO:0000256" key="13">
    <source>
        <dbReference type="HAMAP-Rule" id="MF_01815"/>
    </source>
</evidence>
<dbReference type="PANTHER" id="PTHR34069:SF2">
    <property type="entry name" value="BETA-KETOACYL-[ACYL-CARRIER-PROTEIN] SYNTHASE III"/>
    <property type="match status" value="1"/>
</dbReference>
<evidence type="ECO:0000256" key="6">
    <source>
        <dbReference type="ARBA" id="ARBA00022679"/>
    </source>
</evidence>
<dbReference type="CDD" id="cd00830">
    <property type="entry name" value="KAS_III"/>
    <property type="match status" value="1"/>
</dbReference>
<dbReference type="FunFam" id="3.40.47.10:FF:000004">
    <property type="entry name" value="3-oxoacyl-[acyl-carrier-protein] synthase 3"/>
    <property type="match status" value="1"/>
</dbReference>